<dbReference type="AlphaFoldDB" id="A0A3B1DQB6"/>
<reference evidence="1" key="1">
    <citation type="submission" date="2018-06" db="EMBL/GenBank/DDBJ databases">
        <authorList>
            <person name="Zhirakovskaya E."/>
        </authorList>
    </citation>
    <scope>NUCLEOTIDE SEQUENCE</scope>
</reference>
<gene>
    <name evidence="1" type="ORF">MNBD_NITROSPIRAE03-492</name>
</gene>
<dbReference type="GO" id="GO:0016829">
    <property type="term" value="F:lyase activity"/>
    <property type="evidence" value="ECO:0007669"/>
    <property type="project" value="UniProtKB-KW"/>
</dbReference>
<dbReference type="InterPro" id="IPR014845">
    <property type="entry name" value="GYD/TTHA1554"/>
</dbReference>
<evidence type="ECO:0000313" key="1">
    <source>
        <dbReference type="EMBL" id="VAX33935.1"/>
    </source>
</evidence>
<keyword evidence="1" id="KW-0456">Lyase</keyword>
<name>A0A3B1DQB6_9ZZZZ</name>
<proteinExistence type="predicted"/>
<organism evidence="1">
    <name type="scientific">hydrothermal vent metagenome</name>
    <dbReference type="NCBI Taxonomy" id="652676"/>
    <lineage>
        <taxon>unclassified sequences</taxon>
        <taxon>metagenomes</taxon>
        <taxon>ecological metagenomes</taxon>
    </lineage>
</organism>
<sequence length="94" mass="10538">MGYYVILSTLTDEGRKTLKEKPERILEVNKELEAMGVKVKEQFAVLGPYDFVNIVEAPDNETIMKMSAEIGARGTVQLHSMAAIAVEELIRKIK</sequence>
<protein>
    <submittedName>
        <fullName evidence="1">Glutamine-synthetase-and-cystathionine-beta-lyase-binding protein</fullName>
    </submittedName>
</protein>
<dbReference type="EMBL" id="UOGI01000223">
    <property type="protein sequence ID" value="VAX33935.1"/>
    <property type="molecule type" value="Genomic_DNA"/>
</dbReference>
<accession>A0A3B1DQB6</accession>
<dbReference type="Pfam" id="PF08734">
    <property type="entry name" value="GYD"/>
    <property type="match status" value="1"/>
</dbReference>